<accession>A0A0S1XD26</accession>
<dbReference type="EMBL" id="CP013050">
    <property type="protein sequence ID" value="ALM75667.1"/>
    <property type="molecule type" value="Genomic_DNA"/>
</dbReference>
<protein>
    <submittedName>
        <fullName evidence="1">Membrane bound subgroup 4b [NiFe]-hydrogenase MBH(B)3, subunit Mbh(B)3X</fullName>
    </submittedName>
</protein>
<name>A0A0S1XD26_THEBA</name>
<evidence type="ECO:0000313" key="2">
    <source>
        <dbReference type="Proteomes" id="UP000066042"/>
    </source>
</evidence>
<organism evidence="1 2">
    <name type="scientific">Thermococcus barophilus</name>
    <dbReference type="NCBI Taxonomy" id="55802"/>
    <lineage>
        <taxon>Archaea</taxon>
        <taxon>Methanobacteriati</taxon>
        <taxon>Methanobacteriota</taxon>
        <taxon>Thermococci</taxon>
        <taxon>Thermococcales</taxon>
        <taxon>Thermococcaceae</taxon>
        <taxon>Thermococcus</taxon>
    </lineage>
</organism>
<dbReference type="GeneID" id="26136995"/>
<dbReference type="Proteomes" id="UP000066042">
    <property type="component" value="Chromosome"/>
</dbReference>
<sequence length="93" mass="10672">MPYQLVKSSYIGFKSELGRRLAHIDGDFLISEVIGKVSDDAGQLIIRSLKRSYFTLDDLPRLPLEELGEGDRKTLLRALKELKKGEKIEIKRR</sequence>
<dbReference type="AlphaFoldDB" id="A0A0S1XD26"/>
<reference evidence="1 2" key="1">
    <citation type="journal article" date="2016" name="Genome Announc.">
        <title>Complete genome sequence of the hyperthermophilic and piezophilic archaeon Thermococcus barophilus Ch5, capable of growth at the expense of hydrogenogenesis from carbon monoxide and formate.</title>
        <authorList>
            <person name="Oger P."/>
            <person name="Sokolova T.G."/>
            <person name="Kozhevnikova D.A."/>
            <person name="Taranov E.A."/>
            <person name="Vannier P."/>
            <person name="Lee H.S."/>
            <person name="Kwon K.K."/>
            <person name="Kang S.G."/>
            <person name="Lee J.H."/>
            <person name="Bonch-Osmolovskaya E.A."/>
            <person name="Lebedinsky A.V."/>
        </authorList>
    </citation>
    <scope>NUCLEOTIDE SEQUENCE [LARGE SCALE GENOMIC DNA]</scope>
    <source>
        <strain evidence="2">Ch5</strain>
    </source>
</reference>
<dbReference type="RefSeq" id="WP_056934235.1">
    <property type="nucleotide sequence ID" value="NZ_CP013050.1"/>
</dbReference>
<gene>
    <name evidence="1" type="ORF">TBCH5v1_1757</name>
</gene>
<evidence type="ECO:0000313" key="1">
    <source>
        <dbReference type="EMBL" id="ALM75667.1"/>
    </source>
</evidence>
<proteinExistence type="predicted"/>
<dbReference type="STRING" id="55802.TBCH5v1_1757"/>